<dbReference type="SUPFAM" id="SSF109640">
    <property type="entry name" value="KRAB domain (Kruppel-associated box)"/>
    <property type="match status" value="1"/>
</dbReference>
<dbReference type="SMART" id="SM00349">
    <property type="entry name" value="KRAB"/>
    <property type="match status" value="1"/>
</dbReference>
<name>D2HN11_AILME</name>
<reference evidence="2" key="1">
    <citation type="journal article" date="2010" name="Nature">
        <title>The sequence and de novo assembly of the giant panda genome.</title>
        <authorList>
            <person name="Li R."/>
            <person name="Fan W."/>
            <person name="Tian G."/>
            <person name="Zhu H."/>
            <person name="He L."/>
            <person name="Cai J."/>
            <person name="Huang Q."/>
            <person name="Cai Q."/>
            <person name="Li B."/>
            <person name="Bai Y."/>
            <person name="Zhang Z."/>
            <person name="Zhang Y."/>
            <person name="Wang W."/>
            <person name="Li J."/>
            <person name="Wei F."/>
            <person name="Li H."/>
            <person name="Jian M."/>
            <person name="Li J."/>
            <person name="Zhang Z."/>
            <person name="Nielsen R."/>
            <person name="Li D."/>
            <person name="Gu W."/>
            <person name="Yang Z."/>
            <person name="Xuan Z."/>
            <person name="Ryder O.A."/>
            <person name="Leung F.C."/>
            <person name="Zhou Y."/>
            <person name="Cao J."/>
            <person name="Sun X."/>
            <person name="Fu Y."/>
            <person name="Fang X."/>
            <person name="Guo X."/>
            <person name="Wang B."/>
            <person name="Hou R."/>
            <person name="Shen F."/>
            <person name="Mu B."/>
            <person name="Ni P."/>
            <person name="Lin R."/>
            <person name="Qian W."/>
            <person name="Wang G."/>
            <person name="Yu C."/>
            <person name="Nie W."/>
            <person name="Wang J."/>
            <person name="Wu Z."/>
            <person name="Liang H."/>
            <person name="Min J."/>
            <person name="Wu Q."/>
            <person name="Cheng S."/>
            <person name="Ruan J."/>
            <person name="Wang M."/>
            <person name="Shi Z."/>
            <person name="Wen M."/>
            <person name="Liu B."/>
            <person name="Ren X."/>
            <person name="Zheng H."/>
            <person name="Dong D."/>
            <person name="Cook K."/>
            <person name="Shan G."/>
            <person name="Zhang H."/>
            <person name="Kosiol C."/>
            <person name="Xie X."/>
            <person name="Lu Z."/>
            <person name="Zheng H."/>
            <person name="Li Y."/>
            <person name="Steiner C.C."/>
            <person name="Lam T.T."/>
            <person name="Lin S."/>
            <person name="Zhang Q."/>
            <person name="Li G."/>
            <person name="Tian J."/>
            <person name="Gong T."/>
            <person name="Liu H."/>
            <person name="Zhang D."/>
            <person name="Fang L."/>
            <person name="Ye C."/>
            <person name="Zhang J."/>
            <person name="Hu W."/>
            <person name="Xu A."/>
            <person name="Ren Y."/>
            <person name="Zhang G."/>
            <person name="Bruford M.W."/>
            <person name="Li Q."/>
            <person name="Ma L."/>
            <person name="Guo Y."/>
            <person name="An N."/>
            <person name="Hu Y."/>
            <person name="Zheng Y."/>
            <person name="Shi Y."/>
            <person name="Li Z."/>
            <person name="Liu Q."/>
            <person name="Chen Y."/>
            <person name="Zhao J."/>
            <person name="Qu N."/>
            <person name="Zhao S."/>
            <person name="Tian F."/>
            <person name="Wang X."/>
            <person name="Wang H."/>
            <person name="Xu L."/>
            <person name="Liu X."/>
            <person name="Vinar T."/>
            <person name="Wang Y."/>
            <person name="Lam T.W."/>
            <person name="Yiu S.M."/>
            <person name="Liu S."/>
            <person name="Zhang H."/>
            <person name="Li D."/>
            <person name="Huang Y."/>
            <person name="Wang X."/>
            <person name="Yang G."/>
            <person name="Jiang Z."/>
            <person name="Wang J."/>
            <person name="Qin N."/>
            <person name="Li L."/>
            <person name="Li J."/>
            <person name="Bolund L."/>
            <person name="Kristiansen K."/>
            <person name="Wong G.K."/>
            <person name="Olson M."/>
            <person name="Zhang X."/>
            <person name="Li S."/>
            <person name="Yang H."/>
            <person name="Wang J."/>
            <person name="Wang J."/>
        </authorList>
    </citation>
    <scope>NUCLEOTIDE SEQUENCE [LARGE SCALE GENOMIC DNA]</scope>
</reference>
<dbReference type="EMBL" id="GL193067">
    <property type="protein sequence ID" value="EFB29041.1"/>
    <property type="molecule type" value="Genomic_DNA"/>
</dbReference>
<evidence type="ECO:0000313" key="2">
    <source>
        <dbReference type="EMBL" id="EFB29041.1"/>
    </source>
</evidence>
<dbReference type="AlphaFoldDB" id="D2HN11"/>
<evidence type="ECO:0000259" key="1">
    <source>
        <dbReference type="PROSITE" id="PS50805"/>
    </source>
</evidence>
<protein>
    <recommendedName>
        <fullName evidence="1">KRAB domain-containing protein</fullName>
    </recommendedName>
</protein>
<organism evidence="2">
    <name type="scientific">Ailuropoda melanoleuca</name>
    <name type="common">Giant panda</name>
    <dbReference type="NCBI Taxonomy" id="9646"/>
    <lineage>
        <taxon>Eukaryota</taxon>
        <taxon>Metazoa</taxon>
        <taxon>Chordata</taxon>
        <taxon>Craniata</taxon>
        <taxon>Vertebrata</taxon>
        <taxon>Euteleostomi</taxon>
        <taxon>Mammalia</taxon>
        <taxon>Eutheria</taxon>
        <taxon>Laurasiatheria</taxon>
        <taxon>Carnivora</taxon>
        <taxon>Caniformia</taxon>
        <taxon>Ursidae</taxon>
        <taxon>Ailuropoda</taxon>
    </lineage>
</organism>
<accession>D2HN11</accession>
<dbReference type="InterPro" id="IPR036051">
    <property type="entry name" value="KRAB_dom_sf"/>
</dbReference>
<dbReference type="InParanoid" id="D2HN11"/>
<proteinExistence type="predicted"/>
<feature type="non-terminal residue" evidence="2">
    <location>
        <position position="44"/>
    </location>
</feature>
<dbReference type="PANTHER" id="PTHR23232">
    <property type="entry name" value="KRAB DOMAIN C2H2 ZINC FINGER"/>
    <property type="match status" value="1"/>
</dbReference>
<dbReference type="Gene3D" id="6.10.140.140">
    <property type="match status" value="1"/>
</dbReference>
<dbReference type="InterPro" id="IPR001909">
    <property type="entry name" value="KRAB"/>
</dbReference>
<dbReference type="GO" id="GO:0006355">
    <property type="term" value="P:regulation of DNA-templated transcription"/>
    <property type="evidence" value="ECO:0007669"/>
    <property type="project" value="InterPro"/>
</dbReference>
<feature type="domain" description="KRAB" evidence="1">
    <location>
        <begin position="5"/>
        <end position="44"/>
    </location>
</feature>
<dbReference type="PROSITE" id="PS50805">
    <property type="entry name" value="KRAB"/>
    <property type="match status" value="1"/>
</dbReference>
<dbReference type="CDD" id="cd07765">
    <property type="entry name" value="KRAB_A-box"/>
    <property type="match status" value="1"/>
</dbReference>
<sequence>PQVSVAFQDLAVRFTEEEWQLLGEGQRALYRDVMRENYETLRSL</sequence>
<feature type="non-terminal residue" evidence="2">
    <location>
        <position position="1"/>
    </location>
</feature>
<dbReference type="InterPro" id="IPR050169">
    <property type="entry name" value="Krueppel_C2H2_ZnF"/>
</dbReference>
<dbReference type="PANTHER" id="PTHR23232:SF158">
    <property type="entry name" value="KRAB DOMAIN-CONTAINING PROTEIN 5"/>
    <property type="match status" value="1"/>
</dbReference>
<dbReference type="Pfam" id="PF01352">
    <property type="entry name" value="KRAB"/>
    <property type="match status" value="1"/>
</dbReference>
<gene>
    <name evidence="2" type="ORF">PANDA_013027</name>
</gene>